<accession>C6W686</accession>
<organism evidence="1 2">
    <name type="scientific">Dyadobacter fermentans (strain ATCC 700827 / DSM 18053 / CIP 107007 / KCTC 52180 / NS114)</name>
    <dbReference type="NCBI Taxonomy" id="471854"/>
    <lineage>
        <taxon>Bacteria</taxon>
        <taxon>Pseudomonadati</taxon>
        <taxon>Bacteroidota</taxon>
        <taxon>Cytophagia</taxon>
        <taxon>Cytophagales</taxon>
        <taxon>Spirosomataceae</taxon>
        <taxon>Dyadobacter</taxon>
    </lineage>
</organism>
<proteinExistence type="predicted"/>
<reference evidence="1 2" key="1">
    <citation type="journal article" date="2009" name="Stand. Genomic Sci.">
        <title>Complete genome sequence of Dyadobacter fermentans type strain (NS114).</title>
        <authorList>
            <person name="Lang E."/>
            <person name="Lapidus A."/>
            <person name="Chertkov O."/>
            <person name="Brettin T."/>
            <person name="Detter J.C."/>
            <person name="Han C."/>
            <person name="Copeland A."/>
            <person name="Glavina Del Rio T."/>
            <person name="Nolan M."/>
            <person name="Chen F."/>
            <person name="Lucas S."/>
            <person name="Tice H."/>
            <person name="Cheng J.F."/>
            <person name="Land M."/>
            <person name="Hauser L."/>
            <person name="Chang Y.J."/>
            <person name="Jeffries C.D."/>
            <person name="Kopitz M."/>
            <person name="Bruce D."/>
            <person name="Goodwin L."/>
            <person name="Pitluck S."/>
            <person name="Ovchinnikova G."/>
            <person name="Pati A."/>
            <person name="Ivanova N."/>
            <person name="Mavrommatis K."/>
            <person name="Chen A."/>
            <person name="Palaniappan K."/>
            <person name="Chain P."/>
            <person name="Bristow J."/>
            <person name="Eisen J.A."/>
            <person name="Markowitz V."/>
            <person name="Hugenholtz P."/>
            <person name="Goker M."/>
            <person name="Rohde M."/>
            <person name="Kyrpides N.C."/>
            <person name="Klenk H.P."/>
        </authorList>
    </citation>
    <scope>NUCLEOTIDE SEQUENCE [LARGE SCALE GENOMIC DNA]</scope>
    <source>
        <strain evidence="2">ATCC 700827 / DSM 18053 / CIP 107007 / KCTC 52180 / NS114</strain>
    </source>
</reference>
<keyword evidence="2" id="KW-1185">Reference proteome</keyword>
<dbReference type="AlphaFoldDB" id="C6W686"/>
<evidence type="ECO:0000313" key="2">
    <source>
        <dbReference type="Proteomes" id="UP000002011"/>
    </source>
</evidence>
<dbReference type="STRING" id="471854.Dfer_1318"/>
<dbReference type="Gene3D" id="2.180.10.10">
    <property type="entry name" value="RHS repeat-associated core"/>
    <property type="match status" value="1"/>
</dbReference>
<protein>
    <submittedName>
        <fullName evidence="1">Uncharacterized protein</fullName>
    </submittedName>
</protein>
<evidence type="ECO:0000313" key="1">
    <source>
        <dbReference type="EMBL" id="ACT92566.1"/>
    </source>
</evidence>
<dbReference type="Proteomes" id="UP000002011">
    <property type="component" value="Chromosome"/>
</dbReference>
<sequence length="259" mass="29971">MKTAQLLLFLAVICTACSKDSSDPKVLFDETDPRLDAARFYFVDQSYYAVQYKYNGDGLLDSETQLLTNGQPLLTTTYKYKEQFLTEQRISGNPKVTAFTYQYIKDTLVSVDYHDFQLPPDHLHFTRSYSYPEKGIVKIVEQDVLTKTTQHIYLFIRDGNIVKTKVLDPVTDQVKEETAFEYDQHPNPYSGLTGKGDYMKFYSANNVTVERTLFRNSASVNQEVRYEYEYSPGGWPLKKHQVLGGSKKLLEQEYIYKGR</sequence>
<dbReference type="OrthoDB" id="957250at2"/>
<dbReference type="KEGG" id="dfe:Dfer_1318"/>
<dbReference type="RefSeq" id="WP_015810820.1">
    <property type="nucleotide sequence ID" value="NC_013037.1"/>
</dbReference>
<dbReference type="HOGENOM" id="CLU_1072544_0_0_10"/>
<gene>
    <name evidence="1" type="ordered locus">Dfer_1318</name>
</gene>
<dbReference type="EMBL" id="CP001619">
    <property type="protein sequence ID" value="ACT92566.1"/>
    <property type="molecule type" value="Genomic_DNA"/>
</dbReference>
<name>C6W686_DYAFD</name>